<evidence type="ECO:0000256" key="1">
    <source>
        <dbReference type="ARBA" id="ARBA00010088"/>
    </source>
</evidence>
<proteinExistence type="inferred from homology"/>
<sequence length="154" mass="17332">MDEGYLDIEGKKIWYSVYGKEKKNTPIFVVHGGPGFSSMPEVVCEFGEQRPVYFYDQLGSRRSDKAKSKDDYSVEYFVAELEGVIKALQFTDIILMGFSWGCGLIGSYMLEKKPAGVKALILSAPFLSTSLWDRDQREHITKMPSAIIKAIENG</sequence>
<gene>
    <name evidence="4" type="ORF">S03H2_55985</name>
</gene>
<comment type="similarity">
    <text evidence="1">Belongs to the peptidase S33 family.</text>
</comment>
<evidence type="ECO:0000259" key="3">
    <source>
        <dbReference type="Pfam" id="PF00561"/>
    </source>
</evidence>
<dbReference type="GO" id="GO:0008233">
    <property type="term" value="F:peptidase activity"/>
    <property type="evidence" value="ECO:0007669"/>
    <property type="project" value="InterPro"/>
</dbReference>
<dbReference type="GO" id="GO:0006508">
    <property type="term" value="P:proteolysis"/>
    <property type="evidence" value="ECO:0007669"/>
    <property type="project" value="InterPro"/>
</dbReference>
<dbReference type="Pfam" id="PF00561">
    <property type="entry name" value="Abhydrolase_1"/>
    <property type="match status" value="1"/>
</dbReference>
<dbReference type="AlphaFoldDB" id="X1ISB7"/>
<dbReference type="SUPFAM" id="SSF53474">
    <property type="entry name" value="alpha/beta-Hydrolases"/>
    <property type="match status" value="1"/>
</dbReference>
<dbReference type="Gene3D" id="3.40.50.1820">
    <property type="entry name" value="alpha/beta hydrolase"/>
    <property type="match status" value="1"/>
</dbReference>
<dbReference type="PRINTS" id="PR00793">
    <property type="entry name" value="PROAMNOPTASE"/>
</dbReference>
<name>X1ISB7_9ZZZZ</name>
<dbReference type="InterPro" id="IPR029058">
    <property type="entry name" value="AB_hydrolase_fold"/>
</dbReference>
<feature type="non-terminal residue" evidence="4">
    <location>
        <position position="154"/>
    </location>
</feature>
<dbReference type="GO" id="GO:0016020">
    <property type="term" value="C:membrane"/>
    <property type="evidence" value="ECO:0007669"/>
    <property type="project" value="TreeGrafter"/>
</dbReference>
<comment type="caution">
    <text evidence="4">The sequence shown here is derived from an EMBL/GenBank/DDBJ whole genome shotgun (WGS) entry which is preliminary data.</text>
</comment>
<dbReference type="EMBL" id="BARU01035802">
    <property type="protein sequence ID" value="GAH84612.1"/>
    <property type="molecule type" value="Genomic_DNA"/>
</dbReference>
<accession>X1ISB7</accession>
<dbReference type="InterPro" id="IPR002410">
    <property type="entry name" value="Peptidase_S33"/>
</dbReference>
<organism evidence="4">
    <name type="scientific">marine sediment metagenome</name>
    <dbReference type="NCBI Taxonomy" id="412755"/>
    <lineage>
        <taxon>unclassified sequences</taxon>
        <taxon>metagenomes</taxon>
        <taxon>ecological metagenomes</taxon>
    </lineage>
</organism>
<evidence type="ECO:0000313" key="4">
    <source>
        <dbReference type="EMBL" id="GAH84612.1"/>
    </source>
</evidence>
<dbReference type="InterPro" id="IPR050266">
    <property type="entry name" value="AB_hydrolase_sf"/>
</dbReference>
<keyword evidence="2" id="KW-0378">Hydrolase</keyword>
<feature type="domain" description="AB hydrolase-1" evidence="3">
    <location>
        <begin position="26"/>
        <end position="137"/>
    </location>
</feature>
<dbReference type="PANTHER" id="PTHR43798">
    <property type="entry name" value="MONOACYLGLYCEROL LIPASE"/>
    <property type="match status" value="1"/>
</dbReference>
<evidence type="ECO:0000256" key="2">
    <source>
        <dbReference type="ARBA" id="ARBA00022801"/>
    </source>
</evidence>
<dbReference type="InterPro" id="IPR000073">
    <property type="entry name" value="AB_hydrolase_1"/>
</dbReference>
<dbReference type="PANTHER" id="PTHR43798:SF31">
    <property type="entry name" value="AB HYDROLASE SUPERFAMILY PROTEIN YCLE"/>
    <property type="match status" value="1"/>
</dbReference>
<protein>
    <recommendedName>
        <fullName evidence="3">AB hydrolase-1 domain-containing protein</fullName>
    </recommendedName>
</protein>
<reference evidence="4" key="1">
    <citation type="journal article" date="2014" name="Front. Microbiol.">
        <title>High frequency of phylogenetically diverse reductive dehalogenase-homologous genes in deep subseafloor sedimentary metagenomes.</title>
        <authorList>
            <person name="Kawai M."/>
            <person name="Futagami T."/>
            <person name="Toyoda A."/>
            <person name="Takaki Y."/>
            <person name="Nishi S."/>
            <person name="Hori S."/>
            <person name="Arai W."/>
            <person name="Tsubouchi T."/>
            <person name="Morono Y."/>
            <person name="Uchiyama I."/>
            <person name="Ito T."/>
            <person name="Fujiyama A."/>
            <person name="Inagaki F."/>
            <person name="Takami H."/>
        </authorList>
    </citation>
    <scope>NUCLEOTIDE SEQUENCE</scope>
    <source>
        <strain evidence="4">Expedition CK06-06</strain>
    </source>
</reference>